<evidence type="ECO:0000256" key="1">
    <source>
        <dbReference type="SAM" id="Coils"/>
    </source>
</evidence>
<dbReference type="Proteomes" id="UP000018141">
    <property type="component" value="Unassembled WGS sequence"/>
</dbReference>
<protein>
    <submittedName>
        <fullName evidence="2">Uncharacterized protein</fullName>
    </submittedName>
</protein>
<evidence type="ECO:0000313" key="3">
    <source>
        <dbReference type="Proteomes" id="UP000018141"/>
    </source>
</evidence>
<reference evidence="2" key="1">
    <citation type="submission" date="2012-11" db="EMBL/GenBank/DDBJ databases">
        <title>Dependencies among metagenomic species, viruses, plasmids and units of genetic variation.</title>
        <authorList>
            <person name="Nielsen H.B."/>
            <person name="Almeida M."/>
            <person name="Juncker A.S."/>
            <person name="Rasmussen S."/>
            <person name="Li J."/>
            <person name="Sunagawa S."/>
            <person name="Plichta D."/>
            <person name="Gautier L."/>
            <person name="Le Chatelier E."/>
            <person name="Peletier E."/>
            <person name="Bonde I."/>
            <person name="Nielsen T."/>
            <person name="Manichanh C."/>
            <person name="Arumugam M."/>
            <person name="Batto J."/>
            <person name="Santos M.B.Q.D."/>
            <person name="Blom N."/>
            <person name="Borruel N."/>
            <person name="Burgdorf K.S."/>
            <person name="Boumezbeur F."/>
            <person name="Casellas F."/>
            <person name="Dore J."/>
            <person name="Guarner F."/>
            <person name="Hansen T."/>
            <person name="Hildebrand F."/>
            <person name="Kaas R.S."/>
            <person name="Kennedy S."/>
            <person name="Kristiansen K."/>
            <person name="Kultima J.R."/>
            <person name="Leonard P."/>
            <person name="Levenez F."/>
            <person name="Lund O."/>
            <person name="Moumen B."/>
            <person name="Le Paslier D."/>
            <person name="Pons N."/>
            <person name="Pedersen O."/>
            <person name="Prifti E."/>
            <person name="Qin J."/>
            <person name="Raes J."/>
            <person name="Tap J."/>
            <person name="Tims S."/>
            <person name="Ussery D.W."/>
            <person name="Yamada T."/>
            <person name="MetaHit consortium"/>
            <person name="Renault P."/>
            <person name="Sicheritz-Ponten T."/>
            <person name="Bork P."/>
            <person name="Wang J."/>
            <person name="Brunak S."/>
            <person name="Ehrlich S.D."/>
        </authorList>
    </citation>
    <scope>NUCLEOTIDE SEQUENCE [LARGE SCALE GENOMIC DNA]</scope>
</reference>
<dbReference type="Gene3D" id="1.20.120.20">
    <property type="entry name" value="Apolipoprotein"/>
    <property type="match status" value="1"/>
</dbReference>
<comment type="caution">
    <text evidence="2">The sequence shown here is derived from an EMBL/GenBank/DDBJ whole genome shotgun (WGS) entry which is preliminary data.</text>
</comment>
<dbReference type="EMBL" id="CBHH010000051">
    <property type="protein sequence ID" value="CDD57606.1"/>
    <property type="molecule type" value="Genomic_DNA"/>
</dbReference>
<dbReference type="AlphaFoldDB" id="R7B2C5"/>
<proteinExistence type="predicted"/>
<dbReference type="SUPFAM" id="SSF58113">
    <property type="entry name" value="Apolipoprotein A-I"/>
    <property type="match status" value="1"/>
</dbReference>
<gene>
    <name evidence="2" type="ORF">BN656_01736</name>
</gene>
<name>R7B2C5_9FIRM</name>
<evidence type="ECO:0000313" key="2">
    <source>
        <dbReference type="EMBL" id="CDD57606.1"/>
    </source>
</evidence>
<keyword evidence="1" id="KW-0175">Coiled coil</keyword>
<accession>R7B2C5</accession>
<sequence>MKKISKKFAVVWAAAVTVMVVAMMVQIMRPGNALGAQGYDGTDSARTGEVHEQGSLHVRTEFEDIKDMLRQRCIALLENGVKVEDMAVLSDVFGDRQIKLLYDALAAELENQGQTVPDGLYAVIRDSSVPAKWRIMLDSADVERIAGIMMEYIENNRERLYDGDRLSDANVSALVREALESAMSGQEGRLIVSKEYISGSSDIIREVISNITGNGSYRIQLSDEDVRRITDELKDQIQMPPSQKQILGHEELNVLLNGWQEQITRSIGSMIDFCNSKLDELGSDIDYMGRRVDNDMTSLEGKIGGEMSSLGGRLSDDISSARDGLDALSQRQDASDIRLDVIRQDNEENIAALKDSTMQLIEELSAVSDSHGTMLLQNAQAVENLRNVCEAIENDKLSRAEFDRFGVSINEVIEKANQENNSAIAKLAEEVKSQRNNIGRINDMYNELDKSVTARFEAAVEEAQKKHEELRDNMTKDVEKAKEDLQKNIDNVSDSMNSMDKKLDNISSEAQVQLDRQNKELNKRIDGIIAELDKSSSESDKKLAELMKSMQDNIGDTTKLVTSQKTVVGALNEVFQYASDGKRVIADAITAPAAGTGVKTEINASFGVMAGNISKLAKINYDKGLADADSVINTSGDNYKAGVDSAKKGNASPSQVLAGVTFTSLGGINQTGTMPDRGMLNWKPSAGEVMRIPEGYYKGGLIDSSAAYDAGVKAGLTAEKKQSFLKYTIDNICSTPYQEDSNDITYNVDGFSRIYYRFSSSYGENDNDESFGKASLTINNQSQCLFDEYDEDDNRIYGGRTYEGVFDCSGMSTITTSVWIRSGSSRWGSASFQITDVE</sequence>
<organism evidence="2 3">
    <name type="scientific">Bacteroides pectinophilus CAG:437</name>
    <dbReference type="NCBI Taxonomy" id="1263051"/>
    <lineage>
        <taxon>Bacteria</taxon>
        <taxon>Bacillati</taxon>
        <taxon>Bacillota</taxon>
        <taxon>Clostridia</taxon>
        <taxon>Eubacteriales</taxon>
    </lineage>
</organism>
<feature type="coiled-coil region" evidence="1">
    <location>
        <begin position="413"/>
        <end position="538"/>
    </location>
</feature>